<protein>
    <submittedName>
        <fullName evidence="4">Homocysteine/selenocysteine methylase (S-methylmethionine-dependent)</fullName>
    </submittedName>
</protein>
<feature type="domain" description="Hcy-binding" evidence="3">
    <location>
        <begin position="4"/>
        <end position="245"/>
    </location>
</feature>
<evidence type="ECO:0000313" key="4">
    <source>
        <dbReference type="EMBL" id="SES41695.1"/>
    </source>
</evidence>
<accession>A0A1H9X6B6</accession>
<keyword evidence="1 4" id="KW-0489">Methyltransferase</keyword>
<dbReference type="GO" id="GO:0032259">
    <property type="term" value="P:methylation"/>
    <property type="evidence" value="ECO:0007669"/>
    <property type="project" value="UniProtKB-KW"/>
</dbReference>
<dbReference type="Proteomes" id="UP000199051">
    <property type="component" value="Unassembled WGS sequence"/>
</dbReference>
<evidence type="ECO:0000256" key="1">
    <source>
        <dbReference type="ARBA" id="ARBA00022603"/>
    </source>
</evidence>
<dbReference type="AlphaFoldDB" id="A0A1H9X6B6"/>
<evidence type="ECO:0000259" key="3">
    <source>
        <dbReference type="Pfam" id="PF02574"/>
    </source>
</evidence>
<dbReference type="RefSeq" id="WP_092784685.1">
    <property type="nucleotide sequence ID" value="NZ_FOGI01000013.1"/>
</dbReference>
<dbReference type="GO" id="GO:0008168">
    <property type="term" value="F:methyltransferase activity"/>
    <property type="evidence" value="ECO:0007669"/>
    <property type="project" value="UniProtKB-KW"/>
</dbReference>
<gene>
    <name evidence="4" type="ORF">SAMN04487818_11336</name>
</gene>
<dbReference type="STRING" id="155974.SAMN04487818_11336"/>
<dbReference type="PANTHER" id="PTHR11103:SF18">
    <property type="entry name" value="SLR1189 PROTEIN"/>
    <property type="match status" value="1"/>
</dbReference>
<evidence type="ECO:0000313" key="5">
    <source>
        <dbReference type="Proteomes" id="UP000199051"/>
    </source>
</evidence>
<dbReference type="Pfam" id="PF02574">
    <property type="entry name" value="S-methyl_trans"/>
    <property type="match status" value="1"/>
</dbReference>
<name>A0A1H9X6B6_9PSEU</name>
<keyword evidence="2" id="KW-0808">Transferase</keyword>
<dbReference type="InterPro" id="IPR003726">
    <property type="entry name" value="HCY_dom"/>
</dbReference>
<dbReference type="InterPro" id="IPR036589">
    <property type="entry name" value="HCY_dom_sf"/>
</dbReference>
<dbReference type="SUPFAM" id="SSF82282">
    <property type="entry name" value="Homocysteine S-methyltransferase"/>
    <property type="match status" value="1"/>
</dbReference>
<sequence>MLLDASVPGRLREAGIAVEAPWWTNRALLTGAGRAALRAVHEADVAAGADVVTAATFRCAERDLLDLGLAPGSGTAWMVHAAVGVARAAAGNSAEVIGSVGPGDPAGHGWLVTELARCGVDVVLAESMPGVAEAITVVEHATRADAAVWVSFQCADDARLPSGESVVDGVLRAWEHGAAVVLLNCGTPRQVEDALKAVRDRYDGPLGAYPDATGERLADALARWRLDYDLAVIGGCCGTTAADLMAPATRS</sequence>
<keyword evidence="5" id="KW-1185">Reference proteome</keyword>
<dbReference type="PANTHER" id="PTHR11103">
    <property type="entry name" value="SLR1189 PROTEIN"/>
    <property type="match status" value="1"/>
</dbReference>
<evidence type="ECO:0000256" key="2">
    <source>
        <dbReference type="ARBA" id="ARBA00022679"/>
    </source>
</evidence>
<reference evidence="5" key="1">
    <citation type="submission" date="2016-10" db="EMBL/GenBank/DDBJ databases">
        <authorList>
            <person name="Varghese N."/>
            <person name="Submissions S."/>
        </authorList>
    </citation>
    <scope>NUCLEOTIDE SEQUENCE [LARGE SCALE GENOMIC DNA]</scope>
    <source>
        <strain evidence="5">DSM 44260</strain>
    </source>
</reference>
<dbReference type="EMBL" id="FOGI01000013">
    <property type="protein sequence ID" value="SES41695.1"/>
    <property type="molecule type" value="Genomic_DNA"/>
</dbReference>
<organism evidence="4 5">
    <name type="scientific">Actinokineospora terrae</name>
    <dbReference type="NCBI Taxonomy" id="155974"/>
    <lineage>
        <taxon>Bacteria</taxon>
        <taxon>Bacillati</taxon>
        <taxon>Actinomycetota</taxon>
        <taxon>Actinomycetes</taxon>
        <taxon>Pseudonocardiales</taxon>
        <taxon>Pseudonocardiaceae</taxon>
        <taxon>Actinokineospora</taxon>
    </lineage>
</organism>
<proteinExistence type="predicted"/>
<dbReference type="Gene3D" id="3.20.20.330">
    <property type="entry name" value="Homocysteine-binding-like domain"/>
    <property type="match status" value="1"/>
</dbReference>